<keyword evidence="2" id="KW-0813">Transport</keyword>
<dbReference type="CDD" id="cd13144">
    <property type="entry name" value="MATE_like_4"/>
    <property type="match status" value="1"/>
</dbReference>
<feature type="transmembrane region" description="Helical" evidence="7">
    <location>
        <begin position="99"/>
        <end position="117"/>
    </location>
</feature>
<feature type="transmembrane region" description="Helical" evidence="7">
    <location>
        <begin position="137"/>
        <end position="154"/>
    </location>
</feature>
<accession>A0ABR7HJI3</accession>
<gene>
    <name evidence="8" type="ORF">H8R91_03630</name>
</gene>
<feature type="transmembrane region" description="Helical" evidence="7">
    <location>
        <begin position="58"/>
        <end position="79"/>
    </location>
</feature>
<evidence type="ECO:0000256" key="6">
    <source>
        <dbReference type="ARBA" id="ARBA00023136"/>
    </source>
</evidence>
<dbReference type="InterPro" id="IPR052031">
    <property type="entry name" value="Membrane_Transporter-Flippase"/>
</dbReference>
<evidence type="ECO:0000256" key="3">
    <source>
        <dbReference type="ARBA" id="ARBA00022475"/>
    </source>
</evidence>
<dbReference type="NCBIfam" id="TIGR00797">
    <property type="entry name" value="matE"/>
    <property type="match status" value="1"/>
</dbReference>
<dbReference type="InterPro" id="IPR048279">
    <property type="entry name" value="MdtK-like"/>
</dbReference>
<keyword evidence="4 7" id="KW-0812">Transmembrane</keyword>
<evidence type="ECO:0000256" key="7">
    <source>
        <dbReference type="SAM" id="Phobius"/>
    </source>
</evidence>
<proteinExistence type="predicted"/>
<feature type="transmembrane region" description="Helical" evidence="7">
    <location>
        <begin position="288"/>
        <end position="307"/>
    </location>
</feature>
<feature type="transmembrane region" description="Helical" evidence="7">
    <location>
        <begin position="396"/>
        <end position="414"/>
    </location>
</feature>
<keyword evidence="3" id="KW-1003">Cell membrane</keyword>
<feature type="transmembrane region" description="Helical" evidence="7">
    <location>
        <begin position="242"/>
        <end position="268"/>
    </location>
</feature>
<feature type="transmembrane region" description="Helical" evidence="7">
    <location>
        <begin position="420"/>
        <end position="442"/>
    </location>
</feature>
<evidence type="ECO:0000313" key="8">
    <source>
        <dbReference type="EMBL" id="MBC5727637.1"/>
    </source>
</evidence>
<dbReference type="PANTHER" id="PTHR43549">
    <property type="entry name" value="MULTIDRUG RESISTANCE PROTEIN YPNP-RELATED"/>
    <property type="match status" value="1"/>
</dbReference>
<keyword evidence="5 7" id="KW-1133">Transmembrane helix</keyword>
<dbReference type="Proteomes" id="UP000636755">
    <property type="component" value="Unassembled WGS sequence"/>
</dbReference>
<evidence type="ECO:0000256" key="4">
    <source>
        <dbReference type="ARBA" id="ARBA00022692"/>
    </source>
</evidence>
<feature type="transmembrane region" description="Helical" evidence="7">
    <location>
        <begin position="360"/>
        <end position="384"/>
    </location>
</feature>
<sequence length="450" mass="49546">MENVKENKMGTMPMTKLILTMSLPAIFSMTIMAMYNVVDSIFIGQYSQEGLNATSLAYPLQMLLIAVAVGTGVGINSLVSRRLGEKNFKEANEVATHGLLLSFFSYAIFLVLGIVISRPFMMLYTTNENIIEYGTQYLTVVLCFSLFAIIEVTIEKTLQATGNMIFPMLFQLTGAVINIIFDPLLIFGIGPFPQLGVTGAAVATVFGQFCSMIFALLIIFLKSHLIKITFRKFKFSMKTVKNIYAVGFPSIIMQSIGSIMIVGLNGILAASEASVTVLGVYYKLQSFVFMPCFGLNQGVMPIIGYNYGARNRKRVYSALKRGIIIGVIIMTLGTLAMWIIPEQLISMFGGTEELMKIGVPAFRIISLCFIPAAAGIIFTTLFQAVGKGMRSLIMSFARQLVLILPIAFIFSRIWGIGAVWYAFPIAEIFSLTIAICFFINLVKGDFKKLG</sequence>
<dbReference type="InterPro" id="IPR002528">
    <property type="entry name" value="MATE_fam"/>
</dbReference>
<dbReference type="Pfam" id="PF01554">
    <property type="entry name" value="MatE"/>
    <property type="match status" value="2"/>
</dbReference>
<dbReference type="PIRSF" id="PIRSF006603">
    <property type="entry name" value="DinF"/>
    <property type="match status" value="1"/>
</dbReference>
<feature type="transmembrane region" description="Helical" evidence="7">
    <location>
        <begin position="17"/>
        <end position="38"/>
    </location>
</feature>
<name>A0ABR7HJI3_9FIRM</name>
<evidence type="ECO:0000313" key="9">
    <source>
        <dbReference type="Proteomes" id="UP000636755"/>
    </source>
</evidence>
<feature type="transmembrane region" description="Helical" evidence="7">
    <location>
        <begin position="319"/>
        <end position="340"/>
    </location>
</feature>
<reference evidence="8 9" key="1">
    <citation type="submission" date="2020-08" db="EMBL/GenBank/DDBJ databases">
        <title>Genome public.</title>
        <authorList>
            <person name="Liu C."/>
            <person name="Sun Q."/>
        </authorList>
    </citation>
    <scope>NUCLEOTIDE SEQUENCE [LARGE SCALE GENOMIC DNA]</scope>
    <source>
        <strain evidence="8 9">NSJ-71</strain>
    </source>
</reference>
<keyword evidence="6 7" id="KW-0472">Membrane</keyword>
<dbReference type="PANTHER" id="PTHR43549:SF2">
    <property type="entry name" value="MULTIDRUG RESISTANCE PROTEIN NORM-RELATED"/>
    <property type="match status" value="1"/>
</dbReference>
<dbReference type="RefSeq" id="WP_186934896.1">
    <property type="nucleotide sequence ID" value="NZ_JACOPS010000001.1"/>
</dbReference>
<evidence type="ECO:0000256" key="5">
    <source>
        <dbReference type="ARBA" id="ARBA00022989"/>
    </source>
</evidence>
<comment type="subcellular location">
    <subcellularLocation>
        <location evidence="1">Cell membrane</location>
        <topology evidence="1">Multi-pass membrane protein</topology>
    </subcellularLocation>
</comment>
<keyword evidence="9" id="KW-1185">Reference proteome</keyword>
<organism evidence="8 9">
    <name type="scientific">Ruminococcus intestinalis</name>
    <dbReference type="NCBI Taxonomy" id="2763066"/>
    <lineage>
        <taxon>Bacteria</taxon>
        <taxon>Bacillati</taxon>
        <taxon>Bacillota</taxon>
        <taxon>Clostridia</taxon>
        <taxon>Eubacteriales</taxon>
        <taxon>Oscillospiraceae</taxon>
        <taxon>Ruminococcus</taxon>
    </lineage>
</organism>
<feature type="transmembrane region" description="Helical" evidence="7">
    <location>
        <begin position="166"/>
        <end position="189"/>
    </location>
</feature>
<comment type="caution">
    <text evidence="8">The sequence shown here is derived from an EMBL/GenBank/DDBJ whole genome shotgun (WGS) entry which is preliminary data.</text>
</comment>
<protein>
    <submittedName>
        <fullName evidence="8">MATE family efflux transporter</fullName>
    </submittedName>
</protein>
<evidence type="ECO:0000256" key="2">
    <source>
        <dbReference type="ARBA" id="ARBA00022448"/>
    </source>
</evidence>
<dbReference type="EMBL" id="JACOPS010000001">
    <property type="protein sequence ID" value="MBC5727637.1"/>
    <property type="molecule type" value="Genomic_DNA"/>
</dbReference>
<evidence type="ECO:0000256" key="1">
    <source>
        <dbReference type="ARBA" id="ARBA00004651"/>
    </source>
</evidence>
<feature type="transmembrane region" description="Helical" evidence="7">
    <location>
        <begin position="195"/>
        <end position="221"/>
    </location>
</feature>